<gene>
    <name evidence="1" type="ORF">SMTD_LOCUS22708</name>
</gene>
<dbReference type="InterPro" id="IPR007110">
    <property type="entry name" value="Ig-like_dom"/>
</dbReference>
<feature type="non-terminal residue" evidence="1">
    <location>
        <position position="1"/>
    </location>
</feature>
<dbReference type="STRING" id="31246.A0A183Q7X1"/>
<proteinExistence type="predicted"/>
<evidence type="ECO:0000313" key="1">
    <source>
        <dbReference type="EMBL" id="VDP88183.1"/>
    </source>
</evidence>
<name>A0A183Q7X1_9TREM</name>
<dbReference type="Proteomes" id="UP000269396">
    <property type="component" value="Unassembled WGS sequence"/>
</dbReference>
<dbReference type="EMBL" id="UZAL01053503">
    <property type="protein sequence ID" value="VDP88183.1"/>
    <property type="molecule type" value="Genomic_DNA"/>
</dbReference>
<reference evidence="1 2" key="1">
    <citation type="submission" date="2018-11" db="EMBL/GenBank/DDBJ databases">
        <authorList>
            <consortium name="Pathogen Informatics"/>
        </authorList>
    </citation>
    <scope>NUCLEOTIDE SEQUENCE [LARGE SCALE GENOMIC DNA]</scope>
    <source>
        <strain>Denwood</strain>
        <strain evidence="2">Zambia</strain>
    </source>
</reference>
<keyword evidence="2" id="KW-1185">Reference proteome</keyword>
<dbReference type="InterPro" id="IPR036179">
    <property type="entry name" value="Ig-like_dom_sf"/>
</dbReference>
<accession>A0A183Q7X1</accession>
<dbReference type="AlphaFoldDB" id="A0A183Q7X1"/>
<dbReference type="Gene3D" id="2.60.40.10">
    <property type="entry name" value="Immunoglobulins"/>
    <property type="match status" value="1"/>
</dbReference>
<dbReference type="PROSITE" id="PS50835">
    <property type="entry name" value="IG_LIKE"/>
    <property type="match status" value="1"/>
</dbReference>
<evidence type="ECO:0000313" key="2">
    <source>
        <dbReference type="Proteomes" id="UP000269396"/>
    </source>
</evidence>
<dbReference type="InterPro" id="IPR013783">
    <property type="entry name" value="Ig-like_fold"/>
</dbReference>
<organism evidence="1 2">
    <name type="scientific">Schistosoma mattheei</name>
    <dbReference type="NCBI Taxonomy" id="31246"/>
    <lineage>
        <taxon>Eukaryota</taxon>
        <taxon>Metazoa</taxon>
        <taxon>Spiralia</taxon>
        <taxon>Lophotrochozoa</taxon>
        <taxon>Platyhelminthes</taxon>
        <taxon>Trematoda</taxon>
        <taxon>Digenea</taxon>
        <taxon>Strigeidida</taxon>
        <taxon>Schistosomatoidea</taxon>
        <taxon>Schistosomatidae</taxon>
        <taxon>Schistosoma</taxon>
    </lineage>
</organism>
<protein>
    <submittedName>
        <fullName evidence="1">Uncharacterized protein</fullName>
    </submittedName>
</protein>
<sequence length="140" mass="16180">YETFVYERKETQIVEGVLGEKLIVTCNPTTSQNNWNNKSVVWYRLPGLKINGQTSPNLYIDRLTIDDLGTYFCSEHSTSLHRNLPVHKIEIWSHNFMSGMNSFVLLIQYLSQYPVYHIIKVATYTLLTYLFTPVITRGGA</sequence>
<dbReference type="SUPFAM" id="SSF48726">
    <property type="entry name" value="Immunoglobulin"/>
    <property type="match status" value="1"/>
</dbReference>